<feature type="transmembrane region" description="Helical" evidence="2">
    <location>
        <begin position="148"/>
        <end position="169"/>
    </location>
</feature>
<keyword evidence="2" id="KW-0812">Transmembrane</keyword>
<reference evidence="3" key="1">
    <citation type="submission" date="2019-10" db="EMBL/GenBank/DDBJ databases">
        <authorList>
            <consortium name="DOE Joint Genome Institute"/>
            <person name="Kuo A."/>
            <person name="Miyauchi S."/>
            <person name="Kiss E."/>
            <person name="Drula E."/>
            <person name="Kohler A."/>
            <person name="Sanchez-Garcia M."/>
            <person name="Andreopoulos B."/>
            <person name="Barry K.W."/>
            <person name="Bonito G."/>
            <person name="Buee M."/>
            <person name="Carver A."/>
            <person name="Chen C."/>
            <person name="Cichocki N."/>
            <person name="Clum A."/>
            <person name="Culley D."/>
            <person name="Crous P.W."/>
            <person name="Fauchery L."/>
            <person name="Girlanda M."/>
            <person name="Hayes R."/>
            <person name="Keri Z."/>
            <person name="LaButti K."/>
            <person name="Lipzen A."/>
            <person name="Lombard V."/>
            <person name="Magnuson J."/>
            <person name="Maillard F."/>
            <person name="Morin E."/>
            <person name="Murat C."/>
            <person name="Nolan M."/>
            <person name="Ohm R."/>
            <person name="Pangilinan J."/>
            <person name="Pereira M."/>
            <person name="Perotto S."/>
            <person name="Peter M."/>
            <person name="Riley R."/>
            <person name="Sitrit Y."/>
            <person name="Stielow B."/>
            <person name="Szollosi G."/>
            <person name="Zifcakova L."/>
            <person name="Stursova M."/>
            <person name="Spatafora J.W."/>
            <person name="Tedersoo L."/>
            <person name="Vaario L.-M."/>
            <person name="Yamada A."/>
            <person name="Yan M."/>
            <person name="Wang P."/>
            <person name="Xu J."/>
            <person name="Bruns T."/>
            <person name="Baldrian P."/>
            <person name="Vilgalys R."/>
            <person name="Henrissat B."/>
            <person name="Grigoriev I.V."/>
            <person name="Hibbett D."/>
            <person name="Nagy L.G."/>
            <person name="Martin F.M."/>
        </authorList>
    </citation>
    <scope>NUCLEOTIDE SEQUENCE</scope>
    <source>
        <strain evidence="3">BED1</strain>
    </source>
</reference>
<dbReference type="Proteomes" id="UP001194468">
    <property type="component" value="Unassembled WGS sequence"/>
</dbReference>
<keyword evidence="2" id="KW-1133">Transmembrane helix</keyword>
<feature type="region of interest" description="Disordered" evidence="1">
    <location>
        <begin position="363"/>
        <end position="398"/>
    </location>
</feature>
<evidence type="ECO:0000313" key="4">
    <source>
        <dbReference type="Proteomes" id="UP001194468"/>
    </source>
</evidence>
<keyword evidence="4" id="KW-1185">Reference proteome</keyword>
<dbReference type="InterPro" id="IPR037847">
    <property type="entry name" value="GRAMDC4"/>
</dbReference>
<dbReference type="AlphaFoldDB" id="A0AAD4C237"/>
<keyword evidence="2" id="KW-0472">Membrane</keyword>
<accession>A0AAD4C237</accession>
<evidence type="ECO:0000256" key="1">
    <source>
        <dbReference type="SAM" id="MobiDB-lite"/>
    </source>
</evidence>
<dbReference type="PANTHER" id="PTHR37402:SF1">
    <property type="entry name" value="GRAM DOMAIN-CONTAINING PROTEIN 4"/>
    <property type="match status" value="1"/>
</dbReference>
<reference evidence="3" key="2">
    <citation type="journal article" date="2020" name="Nat. Commun.">
        <title>Large-scale genome sequencing of mycorrhizal fungi provides insights into the early evolution of symbiotic traits.</title>
        <authorList>
            <person name="Miyauchi S."/>
            <person name="Kiss E."/>
            <person name="Kuo A."/>
            <person name="Drula E."/>
            <person name="Kohler A."/>
            <person name="Sanchez-Garcia M."/>
            <person name="Morin E."/>
            <person name="Andreopoulos B."/>
            <person name="Barry K.W."/>
            <person name="Bonito G."/>
            <person name="Buee M."/>
            <person name="Carver A."/>
            <person name="Chen C."/>
            <person name="Cichocki N."/>
            <person name="Clum A."/>
            <person name="Culley D."/>
            <person name="Crous P.W."/>
            <person name="Fauchery L."/>
            <person name="Girlanda M."/>
            <person name="Hayes R.D."/>
            <person name="Keri Z."/>
            <person name="LaButti K."/>
            <person name="Lipzen A."/>
            <person name="Lombard V."/>
            <person name="Magnuson J."/>
            <person name="Maillard F."/>
            <person name="Murat C."/>
            <person name="Nolan M."/>
            <person name="Ohm R.A."/>
            <person name="Pangilinan J."/>
            <person name="Pereira M.F."/>
            <person name="Perotto S."/>
            <person name="Peter M."/>
            <person name="Pfister S."/>
            <person name="Riley R."/>
            <person name="Sitrit Y."/>
            <person name="Stielow J.B."/>
            <person name="Szollosi G."/>
            <person name="Zifcakova L."/>
            <person name="Stursova M."/>
            <person name="Spatafora J.W."/>
            <person name="Tedersoo L."/>
            <person name="Vaario L.M."/>
            <person name="Yamada A."/>
            <person name="Yan M."/>
            <person name="Wang P."/>
            <person name="Xu J."/>
            <person name="Bruns T."/>
            <person name="Baldrian P."/>
            <person name="Vilgalys R."/>
            <person name="Dunand C."/>
            <person name="Henrissat B."/>
            <person name="Grigoriev I.V."/>
            <person name="Hibbett D."/>
            <person name="Nagy L.G."/>
            <person name="Martin F.M."/>
        </authorList>
    </citation>
    <scope>NUCLEOTIDE SEQUENCE</scope>
    <source>
        <strain evidence="3">BED1</strain>
    </source>
</reference>
<dbReference type="EMBL" id="WHUW01000005">
    <property type="protein sequence ID" value="KAF8445929.1"/>
    <property type="molecule type" value="Genomic_DNA"/>
</dbReference>
<comment type="caution">
    <text evidence="3">The sequence shown here is derived from an EMBL/GenBank/DDBJ whole genome shotgun (WGS) entry which is preliminary data.</text>
</comment>
<feature type="transmembrane region" description="Helical" evidence="2">
    <location>
        <begin position="308"/>
        <end position="327"/>
    </location>
</feature>
<sequence length="525" mass="60367">MSEDAPLPREHEFQAPSEAELRRLYDEEEIERSMSLFSAYVTEIRLSTGVTSARSTESHIVDELDTATGIPSIPRPVDRSLSEHIAYDYLLPHLPPGAGVSPAFTLKRLSLTAQRLYVALFPPYKAFLSDFAQLALWKDHWRSLRHCIMFWFLWFHDLLLPALVFRIVFGLFRRRLLNYPTLQELQERRQETAQALKFWEAVQQRISATTLGPIELWHLFKLYKSEKESKTEPGSKDAITTIRPVEIDEEETLKRDMLYALNELADLHERIKNIFTWRRPDVSRRYLLFFIFVGFMALVLPAQYVAKLIYWFGGVLFWHVTPVVAALPRGDRTRQVPLFHAPTDADYAMELIAKRIATGHDGGITLPRKQTHRGSNPSASTDANSQEDWSSEQDGTSRKKWGERVAHCMSFLEESKQFLSANPFVPDSSQPPFLAQHASCPGLITLSPSILFFTPLTAIHAKLVIPCDRLRSVRRSGLVKGITITWAPEGLIGREEREEKFHWVRNRDELFARLVGSDGRRWLTL</sequence>
<feature type="transmembrane region" description="Helical" evidence="2">
    <location>
        <begin position="286"/>
        <end position="302"/>
    </location>
</feature>
<protein>
    <submittedName>
        <fullName evidence="3">Uncharacterized protein</fullName>
    </submittedName>
</protein>
<dbReference type="PANTHER" id="PTHR37402">
    <property type="entry name" value="GRAM DOMAIN-CONTAINING PROTEIN 4"/>
    <property type="match status" value="1"/>
</dbReference>
<organism evidence="3 4">
    <name type="scientific">Boletus edulis BED1</name>
    <dbReference type="NCBI Taxonomy" id="1328754"/>
    <lineage>
        <taxon>Eukaryota</taxon>
        <taxon>Fungi</taxon>
        <taxon>Dikarya</taxon>
        <taxon>Basidiomycota</taxon>
        <taxon>Agaricomycotina</taxon>
        <taxon>Agaricomycetes</taxon>
        <taxon>Agaricomycetidae</taxon>
        <taxon>Boletales</taxon>
        <taxon>Boletineae</taxon>
        <taxon>Boletaceae</taxon>
        <taxon>Boletoideae</taxon>
        <taxon>Boletus</taxon>
    </lineage>
</organism>
<feature type="compositionally biased region" description="Polar residues" evidence="1">
    <location>
        <begin position="373"/>
        <end position="394"/>
    </location>
</feature>
<evidence type="ECO:0000313" key="3">
    <source>
        <dbReference type="EMBL" id="KAF8445929.1"/>
    </source>
</evidence>
<proteinExistence type="predicted"/>
<evidence type="ECO:0000256" key="2">
    <source>
        <dbReference type="SAM" id="Phobius"/>
    </source>
</evidence>
<name>A0AAD4C237_BOLED</name>
<gene>
    <name evidence="3" type="ORF">L210DRAFT_962985</name>
</gene>
<dbReference type="GO" id="GO:0006915">
    <property type="term" value="P:apoptotic process"/>
    <property type="evidence" value="ECO:0007669"/>
    <property type="project" value="InterPro"/>
</dbReference>